<evidence type="ECO:0000256" key="2">
    <source>
        <dbReference type="ARBA" id="ARBA00001966"/>
    </source>
</evidence>
<keyword evidence="13" id="KW-0411">Iron-sulfur</keyword>
<protein>
    <recommendedName>
        <fullName evidence="15">Signal transduction histidine-protein kinase/phosphatase DegS</fullName>
        <ecNumber evidence="15">2.7.13.3</ecNumber>
        <ecNumber evidence="15">3.1.3.-</ecNumber>
    </recommendedName>
</protein>
<comment type="caution">
    <text evidence="18">The sequence shown here is derived from an EMBL/GenBank/DDBJ whole genome shotgun (WGS) entry which is preliminary data.</text>
</comment>
<dbReference type="InterPro" id="IPR036890">
    <property type="entry name" value="HATPase_C_sf"/>
</dbReference>
<dbReference type="GO" id="GO:0005737">
    <property type="term" value="C:cytoplasm"/>
    <property type="evidence" value="ECO:0007669"/>
    <property type="project" value="UniProtKB-SubCell"/>
</dbReference>
<dbReference type="PANTHER" id="PTHR24421">
    <property type="entry name" value="NITRATE/NITRITE SENSOR PROTEIN NARX-RELATED"/>
    <property type="match status" value="1"/>
</dbReference>
<dbReference type="PIRSF" id="PIRSF003169">
    <property type="entry name" value="STHK_DegS"/>
    <property type="match status" value="1"/>
</dbReference>
<keyword evidence="15" id="KW-0904">Protein phosphatase</keyword>
<dbReference type="Pfam" id="PF02518">
    <property type="entry name" value="HATPase_c"/>
    <property type="match status" value="1"/>
</dbReference>
<dbReference type="SUPFAM" id="SSF55874">
    <property type="entry name" value="ATPase domain of HSP90 chaperone/DNA topoisomerase II/histidine kinase"/>
    <property type="match status" value="1"/>
</dbReference>
<keyword evidence="4" id="KW-0004">4Fe-4S</keyword>
<evidence type="ECO:0000256" key="3">
    <source>
        <dbReference type="ARBA" id="ARBA00004496"/>
    </source>
</evidence>
<keyword evidence="5 15" id="KW-0963">Cytoplasm</keyword>
<comment type="cofactor">
    <cofactor evidence="2">
        <name>[4Fe-4S] cluster</name>
        <dbReference type="ChEBI" id="CHEBI:49883"/>
    </cofactor>
</comment>
<keyword evidence="19" id="KW-1185">Reference proteome</keyword>
<dbReference type="Gene3D" id="3.30.565.10">
    <property type="entry name" value="Histidine kinase-like ATPase, C-terminal domain"/>
    <property type="match status" value="1"/>
</dbReference>
<organism evidence="18 19">
    <name type="scientific">Brevibacillus thermoruber</name>
    <dbReference type="NCBI Taxonomy" id="33942"/>
    <lineage>
        <taxon>Bacteria</taxon>
        <taxon>Bacillati</taxon>
        <taxon>Bacillota</taxon>
        <taxon>Bacilli</taxon>
        <taxon>Bacillales</taxon>
        <taxon>Paenibacillaceae</taxon>
        <taxon>Brevibacillus</taxon>
    </lineage>
</organism>
<dbReference type="PANTHER" id="PTHR24421:SF55">
    <property type="entry name" value="SENSOR HISTIDINE KINASE YDFH"/>
    <property type="match status" value="1"/>
</dbReference>
<dbReference type="GO" id="GO:0005524">
    <property type="term" value="F:ATP binding"/>
    <property type="evidence" value="ECO:0007669"/>
    <property type="project" value="UniProtKB-UniRule"/>
</dbReference>
<dbReference type="Gene3D" id="1.20.5.1930">
    <property type="match status" value="1"/>
</dbReference>
<keyword evidence="10 15" id="KW-0067">ATP-binding</keyword>
<dbReference type="GO" id="GO:0004721">
    <property type="term" value="F:phosphoprotein phosphatase activity"/>
    <property type="evidence" value="ECO:0007669"/>
    <property type="project" value="UniProtKB-UniRule"/>
</dbReference>
<name>A0A9X3TPQ9_9BACL</name>
<dbReference type="GO" id="GO:0000155">
    <property type="term" value="F:phosphorelay sensor kinase activity"/>
    <property type="evidence" value="ECO:0007669"/>
    <property type="project" value="UniProtKB-UniRule"/>
</dbReference>
<dbReference type="Proteomes" id="UP001151071">
    <property type="component" value="Unassembled WGS sequence"/>
</dbReference>
<evidence type="ECO:0000256" key="10">
    <source>
        <dbReference type="ARBA" id="ARBA00022840"/>
    </source>
</evidence>
<comment type="catalytic activity">
    <reaction evidence="1 15">
        <text>ATP + protein L-histidine = ADP + protein N-phospho-L-histidine.</text>
        <dbReference type="EC" id="2.7.13.3"/>
    </reaction>
</comment>
<keyword evidence="7" id="KW-0479">Metal-binding</keyword>
<dbReference type="EMBL" id="JAPYYP010000006">
    <property type="protein sequence ID" value="MDA5108085.1"/>
    <property type="molecule type" value="Genomic_DNA"/>
</dbReference>
<dbReference type="CDD" id="cd16917">
    <property type="entry name" value="HATPase_UhpB-NarQ-NarX-like"/>
    <property type="match status" value="1"/>
</dbReference>
<evidence type="ECO:0000313" key="18">
    <source>
        <dbReference type="EMBL" id="MDA5108085.1"/>
    </source>
</evidence>
<dbReference type="PRINTS" id="PR00344">
    <property type="entry name" value="BCTRLSENSOR"/>
</dbReference>
<dbReference type="EC" id="3.1.3.-" evidence="15"/>
<keyword evidence="11" id="KW-0408">Iron</keyword>
<evidence type="ECO:0000256" key="1">
    <source>
        <dbReference type="ARBA" id="ARBA00000085"/>
    </source>
</evidence>
<dbReference type="Pfam" id="PF07730">
    <property type="entry name" value="HisKA_3"/>
    <property type="match status" value="1"/>
</dbReference>
<dbReference type="EC" id="2.7.13.3" evidence="15"/>
<dbReference type="GO" id="GO:0046872">
    <property type="term" value="F:metal ion binding"/>
    <property type="evidence" value="ECO:0007669"/>
    <property type="project" value="UniProtKB-KW"/>
</dbReference>
<gene>
    <name evidence="18" type="ORF">O3V59_06920</name>
</gene>
<evidence type="ECO:0000256" key="14">
    <source>
        <dbReference type="ARBA" id="ARBA00024827"/>
    </source>
</evidence>
<comment type="function">
    <text evidence="14">Member of the two-component regulatory system NreB/NreC involved in the control of dissimilatory nitrate/nitrite reduction in response to oxygen. NreB functions as a direct oxygen sensor histidine kinase which is autophosphorylated, in the absence of oxygen, probably at the conserved histidine residue, and transfers its phosphate group probably to a conserved aspartate residue of NreC. NreB/NreC activates the expression of the nitrate (narGHJI) and nitrite (nir) reductase operons, as well as the putative nitrate transporter gene narT.</text>
</comment>
<dbReference type="GO" id="GO:0051539">
    <property type="term" value="F:4 iron, 4 sulfur cluster binding"/>
    <property type="evidence" value="ECO:0007669"/>
    <property type="project" value="UniProtKB-KW"/>
</dbReference>
<evidence type="ECO:0000256" key="9">
    <source>
        <dbReference type="ARBA" id="ARBA00022777"/>
    </source>
</evidence>
<dbReference type="PROSITE" id="PS50109">
    <property type="entry name" value="HIS_KIN"/>
    <property type="match status" value="1"/>
</dbReference>
<comment type="subcellular location">
    <subcellularLocation>
        <location evidence="3 15">Cytoplasm</location>
    </subcellularLocation>
</comment>
<keyword evidence="15" id="KW-0378">Hydrolase</keyword>
<keyword evidence="9 15" id="KW-0418">Kinase</keyword>
<keyword evidence="6 15" id="KW-0808">Transferase</keyword>
<evidence type="ECO:0000256" key="11">
    <source>
        <dbReference type="ARBA" id="ARBA00023004"/>
    </source>
</evidence>
<evidence type="ECO:0000256" key="4">
    <source>
        <dbReference type="ARBA" id="ARBA00022485"/>
    </source>
</evidence>
<dbReference type="InterPro" id="IPR050482">
    <property type="entry name" value="Sensor_HK_TwoCompSys"/>
</dbReference>
<feature type="coiled-coil region" evidence="16">
    <location>
        <begin position="103"/>
        <end position="144"/>
    </location>
</feature>
<comment type="function">
    <text evidence="15">Member of the two-component regulatory system DegS/DegU, which plays an important role in the transition growth phase.</text>
</comment>
<evidence type="ECO:0000256" key="8">
    <source>
        <dbReference type="ARBA" id="ARBA00022741"/>
    </source>
</evidence>
<keyword evidence="16" id="KW-0175">Coiled coil</keyword>
<evidence type="ECO:0000256" key="7">
    <source>
        <dbReference type="ARBA" id="ARBA00022723"/>
    </source>
</evidence>
<dbReference type="AlphaFoldDB" id="A0A9X3TPQ9"/>
<dbReference type="InterPro" id="IPR004358">
    <property type="entry name" value="Sig_transdc_His_kin-like_C"/>
</dbReference>
<feature type="domain" description="Histidine kinase" evidence="17">
    <location>
        <begin position="290"/>
        <end position="380"/>
    </location>
</feature>
<accession>A0A9X3TPQ9</accession>
<evidence type="ECO:0000256" key="12">
    <source>
        <dbReference type="ARBA" id="ARBA00023012"/>
    </source>
</evidence>
<dbReference type="GO" id="GO:0016020">
    <property type="term" value="C:membrane"/>
    <property type="evidence" value="ECO:0007669"/>
    <property type="project" value="InterPro"/>
</dbReference>
<evidence type="ECO:0000256" key="5">
    <source>
        <dbReference type="ARBA" id="ARBA00022490"/>
    </source>
</evidence>
<sequence length="380" mass="43452">MNQAISISMLDGVIKRTIETVEASKAQIFEISEHARQQGNALKLELHELREEISKVIQKVDALELAYRKSRNRLVLVSRNFHTYTEEDIRIAYEEASRIQVELSIFRERENNLKRRRNDLERQLRNLEETIERAEKLVTQMGVVLGYLTGDLSKVDEALETAKQHQMMGLKIIQAQEEERKRVAREIHDGPAQSMANVVLRSEIVEKMLKNDRILEAQMELHELKEMVRMSLADVRRIIFDLRPMALDDLGLVPTLQKYIQTYEERTHVSVDLVVFGVEQPLKSSVKAAIFRLVQECLNNVEKHAGASTVQVKLEFLEDSLVLVVKDDGVGFDVDKRTAKGGSFGLLGMKERAQLLEGTMELQSSPGEGTKVMFQIPVKF</sequence>
<proteinExistence type="predicted"/>
<dbReference type="InterPro" id="IPR008595">
    <property type="entry name" value="DegS"/>
</dbReference>
<dbReference type="SMART" id="SM00387">
    <property type="entry name" value="HATPase_c"/>
    <property type="match status" value="1"/>
</dbReference>
<dbReference type="InterPro" id="IPR016381">
    <property type="entry name" value="Sig_transdc_His_kinase_DegS"/>
</dbReference>
<dbReference type="InterPro" id="IPR011712">
    <property type="entry name" value="Sig_transdc_His_kin_sub3_dim/P"/>
</dbReference>
<evidence type="ECO:0000259" key="17">
    <source>
        <dbReference type="PROSITE" id="PS50109"/>
    </source>
</evidence>
<dbReference type="GO" id="GO:0046983">
    <property type="term" value="F:protein dimerization activity"/>
    <property type="evidence" value="ECO:0007669"/>
    <property type="project" value="InterPro"/>
</dbReference>
<evidence type="ECO:0000256" key="6">
    <source>
        <dbReference type="ARBA" id="ARBA00022679"/>
    </source>
</evidence>
<keyword evidence="12 15" id="KW-0902">Two-component regulatory system</keyword>
<dbReference type="InterPro" id="IPR005467">
    <property type="entry name" value="His_kinase_dom"/>
</dbReference>
<evidence type="ECO:0000256" key="15">
    <source>
        <dbReference type="PIRNR" id="PIRNR003169"/>
    </source>
</evidence>
<dbReference type="InterPro" id="IPR003594">
    <property type="entry name" value="HATPase_dom"/>
</dbReference>
<feature type="coiled-coil region" evidence="16">
    <location>
        <begin position="32"/>
        <end position="66"/>
    </location>
</feature>
<evidence type="ECO:0000313" key="19">
    <source>
        <dbReference type="Proteomes" id="UP001151071"/>
    </source>
</evidence>
<dbReference type="RefSeq" id="WP_271139776.1">
    <property type="nucleotide sequence ID" value="NZ_JAPYYP010000006.1"/>
</dbReference>
<reference evidence="18" key="1">
    <citation type="submission" date="2022-12" db="EMBL/GenBank/DDBJ databases">
        <title>Draft genome sequence of the thermophilic strain Brevibacillus thermoruber HT42, isolated from Los Humeros, Puebla, Mexico, with biotechnological potential.</title>
        <authorList>
            <person name="Lara Sanchez J."/>
            <person name="Solis Palacios R."/>
            <person name="Bustos Baena A.S."/>
            <person name="Ruz Baez A.E."/>
            <person name="Espinosa Luna G."/>
            <person name="Oliart Ros R.M."/>
        </authorList>
    </citation>
    <scope>NUCLEOTIDE SEQUENCE</scope>
    <source>
        <strain evidence="18">HT42</strain>
    </source>
</reference>
<dbReference type="Pfam" id="PF05384">
    <property type="entry name" value="DegS"/>
    <property type="match status" value="1"/>
</dbReference>
<keyword evidence="8 15" id="KW-0547">Nucleotide-binding</keyword>
<evidence type="ECO:0000256" key="13">
    <source>
        <dbReference type="ARBA" id="ARBA00023014"/>
    </source>
</evidence>
<evidence type="ECO:0000256" key="16">
    <source>
        <dbReference type="SAM" id="Coils"/>
    </source>
</evidence>